<evidence type="ECO:0000256" key="1">
    <source>
        <dbReference type="ARBA" id="ARBA00023242"/>
    </source>
</evidence>
<feature type="domain" description="Zn(2)-C6 fungal-type" evidence="3">
    <location>
        <begin position="10"/>
        <end position="39"/>
    </location>
</feature>
<evidence type="ECO:0000259" key="3">
    <source>
        <dbReference type="PROSITE" id="PS50048"/>
    </source>
</evidence>
<dbReference type="PANTHER" id="PTHR31668">
    <property type="entry name" value="GLUCOSE TRANSPORT TRANSCRIPTION REGULATOR RGT1-RELATED-RELATED"/>
    <property type="match status" value="1"/>
</dbReference>
<feature type="region of interest" description="Disordered" evidence="2">
    <location>
        <begin position="39"/>
        <end position="121"/>
    </location>
</feature>
<dbReference type="SMART" id="SM00066">
    <property type="entry name" value="GAL4"/>
    <property type="match status" value="1"/>
</dbReference>
<organism evidence="4 5">
    <name type="scientific">Aulographum hederae CBS 113979</name>
    <dbReference type="NCBI Taxonomy" id="1176131"/>
    <lineage>
        <taxon>Eukaryota</taxon>
        <taxon>Fungi</taxon>
        <taxon>Dikarya</taxon>
        <taxon>Ascomycota</taxon>
        <taxon>Pezizomycotina</taxon>
        <taxon>Dothideomycetes</taxon>
        <taxon>Pleosporomycetidae</taxon>
        <taxon>Aulographales</taxon>
        <taxon>Aulographaceae</taxon>
    </lineage>
</organism>
<accession>A0A6G1HHA9</accession>
<dbReference type="CDD" id="cd00067">
    <property type="entry name" value="GAL4"/>
    <property type="match status" value="1"/>
</dbReference>
<dbReference type="PANTHER" id="PTHR31668:SF24">
    <property type="entry name" value="TRANSCRIPTION FACTOR, PUTATIVE-RELATED"/>
    <property type="match status" value="1"/>
</dbReference>
<evidence type="ECO:0000256" key="2">
    <source>
        <dbReference type="SAM" id="MobiDB-lite"/>
    </source>
</evidence>
<dbReference type="Gene3D" id="4.10.240.10">
    <property type="entry name" value="Zn(2)-C6 fungal-type DNA-binding domain"/>
    <property type="match status" value="1"/>
</dbReference>
<name>A0A6G1HHA9_9PEZI</name>
<evidence type="ECO:0000313" key="4">
    <source>
        <dbReference type="EMBL" id="KAF1992563.1"/>
    </source>
</evidence>
<dbReference type="EMBL" id="ML977137">
    <property type="protein sequence ID" value="KAF1992563.1"/>
    <property type="molecule type" value="Genomic_DNA"/>
</dbReference>
<keyword evidence="1" id="KW-0539">Nucleus</keyword>
<gene>
    <name evidence="4" type="ORF">K402DRAFT_399653</name>
</gene>
<dbReference type="GO" id="GO:0000981">
    <property type="term" value="F:DNA-binding transcription factor activity, RNA polymerase II-specific"/>
    <property type="evidence" value="ECO:0007669"/>
    <property type="project" value="InterPro"/>
</dbReference>
<dbReference type="InterPro" id="IPR036864">
    <property type="entry name" value="Zn2-C6_fun-type_DNA-bd_sf"/>
</dbReference>
<dbReference type="CDD" id="cd12148">
    <property type="entry name" value="fungal_TF_MHR"/>
    <property type="match status" value="1"/>
</dbReference>
<dbReference type="Proteomes" id="UP000800041">
    <property type="component" value="Unassembled WGS sequence"/>
</dbReference>
<dbReference type="InterPro" id="IPR050797">
    <property type="entry name" value="Carb_Metab_Trans_Reg"/>
</dbReference>
<dbReference type="InterPro" id="IPR001138">
    <property type="entry name" value="Zn2Cys6_DnaBD"/>
</dbReference>
<sequence length="590" mass="66649">MEAKRRVPQACEACKLRKVKCNGEQRCQQCTHLDLKCIYPQPKPKASRRQQQRGRVISQYRQQTAPANHVRNPPTSHPGSGASGQPDASPSGSDTTDSPHTFAVPVQPPIPRPAIHHRWPSAPDVLSPSAFAASPANTTSTPGSTQYEASYFNVPFFLDLLSDYEESVYPPNPIILASDVADKIHRMDHDLDQESLAFVYAFAGVTLNLTFIGPKHTRDISKRITSLITEAIRLRGPVFPGQPISIQRIMISFFLHNCLMTLRDKDTAFYYMREAIALIQTLKIDDPEEMSKMSLSDRAVRQRLHWLAFIQERYMCVLDYRPATMPLLATLPEPDTMIPSNIQEYFIQIIRLFRLMDEEFLHNWLDTGNHHSVSTITSSWIEAKTRELDLSAFDPVRDSIQQAMSSPANGDYSYHHHSSGWSLLNTMQQADLLITRHWMQTLIWRMALSKALLHTDEDDQNLQDPSSPLVSHPSPLSLLLPVRLSQQLRHLASTISKEAIEVHGSGIVQKLFELTDTIADVVIHIPAATQTETKQRVHDFLFLLEFVFTFPNLDETRARILKGKLERLRELFPTLCGNVNTPVAAGNDGV</sequence>
<dbReference type="PROSITE" id="PS50048">
    <property type="entry name" value="ZN2_CY6_FUNGAL_2"/>
    <property type="match status" value="1"/>
</dbReference>
<dbReference type="Pfam" id="PF00172">
    <property type="entry name" value="Zn_clus"/>
    <property type="match status" value="1"/>
</dbReference>
<dbReference type="AlphaFoldDB" id="A0A6G1HHA9"/>
<proteinExistence type="predicted"/>
<dbReference type="PROSITE" id="PS00463">
    <property type="entry name" value="ZN2_CY6_FUNGAL_1"/>
    <property type="match status" value="1"/>
</dbReference>
<dbReference type="OrthoDB" id="2740448at2759"/>
<feature type="compositionally biased region" description="Polar residues" evidence="2">
    <location>
        <begin position="86"/>
        <end position="99"/>
    </location>
</feature>
<protein>
    <recommendedName>
        <fullName evidence="3">Zn(2)-C6 fungal-type domain-containing protein</fullName>
    </recommendedName>
</protein>
<reference evidence="4" key="1">
    <citation type="journal article" date="2020" name="Stud. Mycol.">
        <title>101 Dothideomycetes genomes: a test case for predicting lifestyles and emergence of pathogens.</title>
        <authorList>
            <person name="Haridas S."/>
            <person name="Albert R."/>
            <person name="Binder M."/>
            <person name="Bloem J."/>
            <person name="Labutti K."/>
            <person name="Salamov A."/>
            <person name="Andreopoulos B."/>
            <person name="Baker S."/>
            <person name="Barry K."/>
            <person name="Bills G."/>
            <person name="Bluhm B."/>
            <person name="Cannon C."/>
            <person name="Castanera R."/>
            <person name="Culley D."/>
            <person name="Daum C."/>
            <person name="Ezra D."/>
            <person name="Gonzalez J."/>
            <person name="Henrissat B."/>
            <person name="Kuo A."/>
            <person name="Liang C."/>
            <person name="Lipzen A."/>
            <person name="Lutzoni F."/>
            <person name="Magnuson J."/>
            <person name="Mondo S."/>
            <person name="Nolan M."/>
            <person name="Ohm R."/>
            <person name="Pangilinan J."/>
            <person name="Park H.-J."/>
            <person name="Ramirez L."/>
            <person name="Alfaro M."/>
            <person name="Sun H."/>
            <person name="Tritt A."/>
            <person name="Yoshinaga Y."/>
            <person name="Zwiers L.-H."/>
            <person name="Turgeon B."/>
            <person name="Goodwin S."/>
            <person name="Spatafora J."/>
            <person name="Crous P."/>
            <person name="Grigoriev I."/>
        </authorList>
    </citation>
    <scope>NUCLEOTIDE SEQUENCE</scope>
    <source>
        <strain evidence="4">CBS 113979</strain>
    </source>
</reference>
<dbReference type="SUPFAM" id="SSF57701">
    <property type="entry name" value="Zn2/Cys6 DNA-binding domain"/>
    <property type="match status" value="1"/>
</dbReference>
<keyword evidence="5" id="KW-1185">Reference proteome</keyword>
<dbReference type="GO" id="GO:0008270">
    <property type="term" value="F:zinc ion binding"/>
    <property type="evidence" value="ECO:0007669"/>
    <property type="project" value="InterPro"/>
</dbReference>
<evidence type="ECO:0000313" key="5">
    <source>
        <dbReference type="Proteomes" id="UP000800041"/>
    </source>
</evidence>